<dbReference type="AlphaFoldDB" id="A0A6J6FSW0"/>
<gene>
    <name evidence="1" type="ORF">UFOPK1722_01696</name>
</gene>
<sequence>MTNHQYPDEFDVQIYRDLHDDLSGMSEKQAAFHYIEYGEDEGRRSHQLVDRTSFCTLVPEHTLEIGPFAFPCLKGERVEYADIYSTEELREIAGTSGFDPLTVPVINHVVEPTDLSKIRSRYDGVFSSHVVEHQPDLIKHFQQISRLLADGGSYFLAVPDHRYCFDHFKPTSTIEEVLGAHLDQHKWHSARSVVQRLTLLAHNDAIRHWAGDHGCLGDNPDYPGLTRSQLLRRSMDEFASWDGKPPSEHSWFFTPRSFRSIISDVNSLGLIDLHLERLYPTMRNSIEFWAILTKGRSDA</sequence>
<evidence type="ECO:0000313" key="1">
    <source>
        <dbReference type="EMBL" id="CAB4592136.1"/>
    </source>
</evidence>
<dbReference type="Pfam" id="PF13489">
    <property type="entry name" value="Methyltransf_23"/>
    <property type="match status" value="1"/>
</dbReference>
<dbReference type="EMBL" id="CAEZTS010000191">
    <property type="protein sequence ID" value="CAB4592136.1"/>
    <property type="molecule type" value="Genomic_DNA"/>
</dbReference>
<organism evidence="1">
    <name type="scientific">freshwater metagenome</name>
    <dbReference type="NCBI Taxonomy" id="449393"/>
    <lineage>
        <taxon>unclassified sequences</taxon>
        <taxon>metagenomes</taxon>
        <taxon>ecological metagenomes</taxon>
    </lineage>
</organism>
<proteinExistence type="predicted"/>
<accession>A0A6J6FSW0</accession>
<protein>
    <submittedName>
        <fullName evidence="1">Unannotated protein</fullName>
    </submittedName>
</protein>
<reference evidence="1" key="1">
    <citation type="submission" date="2020-05" db="EMBL/GenBank/DDBJ databases">
        <authorList>
            <person name="Chiriac C."/>
            <person name="Salcher M."/>
            <person name="Ghai R."/>
            <person name="Kavagutti S V."/>
        </authorList>
    </citation>
    <scope>NUCLEOTIDE SEQUENCE</scope>
</reference>
<dbReference type="InterPro" id="IPR029063">
    <property type="entry name" value="SAM-dependent_MTases_sf"/>
</dbReference>
<dbReference type="SUPFAM" id="SSF53335">
    <property type="entry name" value="S-adenosyl-L-methionine-dependent methyltransferases"/>
    <property type="match status" value="1"/>
</dbReference>
<dbReference type="Gene3D" id="3.40.50.150">
    <property type="entry name" value="Vaccinia Virus protein VP39"/>
    <property type="match status" value="1"/>
</dbReference>
<name>A0A6J6FSW0_9ZZZZ</name>